<gene>
    <name evidence="1" type="ORF">ZOSMA_69G00250</name>
</gene>
<sequence length="102" mass="11384">MVRGQREGESKATVEVPSVCVQIHKALLECVRKVKDPIQKEAFCRHLNRKLAECVVSAACPDESEMVRAMCSSSGTLSKRKQCQEAQLRLSSCLSFQMSPRD</sequence>
<accession>A0A0K9NRB8</accession>
<organism evidence="1 2">
    <name type="scientific">Zostera marina</name>
    <name type="common">Eelgrass</name>
    <dbReference type="NCBI Taxonomy" id="29655"/>
    <lineage>
        <taxon>Eukaryota</taxon>
        <taxon>Viridiplantae</taxon>
        <taxon>Streptophyta</taxon>
        <taxon>Embryophyta</taxon>
        <taxon>Tracheophyta</taxon>
        <taxon>Spermatophyta</taxon>
        <taxon>Magnoliopsida</taxon>
        <taxon>Liliopsida</taxon>
        <taxon>Zosteraceae</taxon>
        <taxon>Zostera</taxon>
    </lineage>
</organism>
<evidence type="ECO:0008006" key="3">
    <source>
        <dbReference type="Google" id="ProtNLM"/>
    </source>
</evidence>
<protein>
    <recommendedName>
        <fullName evidence="3">COX assembly mitochondrial protein</fullName>
    </recommendedName>
</protein>
<comment type="caution">
    <text evidence="1">The sequence shown here is derived from an EMBL/GenBank/DDBJ whole genome shotgun (WGS) entry which is preliminary data.</text>
</comment>
<reference evidence="2" key="1">
    <citation type="journal article" date="2016" name="Nature">
        <title>The genome of the seagrass Zostera marina reveals angiosperm adaptation to the sea.</title>
        <authorList>
            <person name="Olsen J.L."/>
            <person name="Rouze P."/>
            <person name="Verhelst B."/>
            <person name="Lin Y.-C."/>
            <person name="Bayer T."/>
            <person name="Collen J."/>
            <person name="Dattolo E."/>
            <person name="De Paoli E."/>
            <person name="Dittami S."/>
            <person name="Maumus F."/>
            <person name="Michel G."/>
            <person name="Kersting A."/>
            <person name="Lauritano C."/>
            <person name="Lohaus R."/>
            <person name="Toepel M."/>
            <person name="Tonon T."/>
            <person name="Vanneste K."/>
            <person name="Amirebrahimi M."/>
            <person name="Brakel J."/>
            <person name="Bostroem C."/>
            <person name="Chovatia M."/>
            <person name="Grimwood J."/>
            <person name="Jenkins J.W."/>
            <person name="Jueterbock A."/>
            <person name="Mraz A."/>
            <person name="Stam W.T."/>
            <person name="Tice H."/>
            <person name="Bornberg-Bauer E."/>
            <person name="Green P.J."/>
            <person name="Pearson G.A."/>
            <person name="Procaccini G."/>
            <person name="Duarte C.M."/>
            <person name="Schmutz J."/>
            <person name="Reusch T.B.H."/>
            <person name="Van de Peer Y."/>
        </authorList>
    </citation>
    <scope>NUCLEOTIDE SEQUENCE [LARGE SCALE GENOMIC DNA]</scope>
    <source>
        <strain evidence="2">cv. Finnish</strain>
    </source>
</reference>
<evidence type="ECO:0000313" key="1">
    <source>
        <dbReference type="EMBL" id="KMZ59329.1"/>
    </source>
</evidence>
<dbReference type="EMBL" id="LFYR01001802">
    <property type="protein sequence ID" value="KMZ59329.1"/>
    <property type="molecule type" value="Genomic_DNA"/>
</dbReference>
<proteinExistence type="predicted"/>
<evidence type="ECO:0000313" key="2">
    <source>
        <dbReference type="Proteomes" id="UP000036987"/>
    </source>
</evidence>
<dbReference type="OrthoDB" id="771242at2759"/>
<name>A0A0K9NRB8_ZOSMR</name>
<dbReference type="Proteomes" id="UP000036987">
    <property type="component" value="Unassembled WGS sequence"/>
</dbReference>
<dbReference type="AlphaFoldDB" id="A0A0K9NRB8"/>
<keyword evidence="2" id="KW-1185">Reference proteome</keyword>
<dbReference type="OMA" id="NALRECH"/>